<dbReference type="InParanoid" id="A0A7M7RF55"/>
<dbReference type="PANTHER" id="PTHR10177">
    <property type="entry name" value="CYCLINS"/>
    <property type="match status" value="1"/>
</dbReference>
<dbReference type="FunCoup" id="A0A7M7RF55">
    <property type="interactions" value="1200"/>
</dbReference>
<name>A0A7M7RF55_STRPU</name>
<sequence>MEKGTQSMDAKAHLVKMMQVAVETEDFYQPYLEYICQQQEDSDCILPYMHDVILDRLRSLSRFFQLCPETFFLAVNTMDRFLSLVKARPHHLMCIAISSYNLAIKALEPSESSISAEDLVRISQCGCSVNDVLRMERIILQKLQCDLQAPTAHRFFKLFHAYSVVQGILGNDTAMQNTQLESSTQKLEACLCYFPLTLYKPSVLALALLTHELPNASCEVHNPNDIRWMRIVWDIQRVSQVSDNDLVSCRSQVSECLRMYSSPVSRMPHSRLTWIVSTRTARQLKFSAQISSDLPPIPENRVLNSSLLSDGDTDESCEILSDVPDIQSSPSEVEVDDSDDDKSSSARTLVLNTHQLASLSTDDSICVERKLFTYEDESLAYCPTRIHGGS</sequence>
<dbReference type="CTD" id="901"/>
<dbReference type="AlphaFoldDB" id="A0A7M7RF55"/>
<dbReference type="RefSeq" id="XP_788820.3">
    <property type="nucleotide sequence ID" value="XM_783727.4"/>
</dbReference>
<dbReference type="EnsemblMetazoa" id="XM_783727">
    <property type="protein sequence ID" value="XP_788820"/>
    <property type="gene ID" value="LOC583834"/>
</dbReference>
<comment type="similarity">
    <text evidence="1">Belongs to the cyclin family.</text>
</comment>
<reference evidence="3" key="2">
    <citation type="submission" date="2021-01" db="UniProtKB">
        <authorList>
            <consortium name="EnsemblMetazoa"/>
        </authorList>
    </citation>
    <scope>IDENTIFICATION</scope>
</reference>
<dbReference type="GO" id="GO:0016538">
    <property type="term" value="F:cyclin-dependent protein serine/threonine kinase regulator activity"/>
    <property type="evidence" value="ECO:0000318"/>
    <property type="project" value="GO_Central"/>
</dbReference>
<evidence type="ECO:0000313" key="4">
    <source>
        <dbReference type="Proteomes" id="UP000007110"/>
    </source>
</evidence>
<keyword evidence="1" id="KW-0195">Cyclin</keyword>
<reference evidence="4" key="1">
    <citation type="submission" date="2015-02" db="EMBL/GenBank/DDBJ databases">
        <title>Genome sequencing for Strongylocentrotus purpuratus.</title>
        <authorList>
            <person name="Murali S."/>
            <person name="Liu Y."/>
            <person name="Vee V."/>
            <person name="English A."/>
            <person name="Wang M."/>
            <person name="Skinner E."/>
            <person name="Han Y."/>
            <person name="Muzny D.M."/>
            <person name="Worley K.C."/>
            <person name="Gibbs R.A."/>
        </authorList>
    </citation>
    <scope>NUCLEOTIDE SEQUENCE</scope>
</reference>
<dbReference type="SMART" id="SM00385">
    <property type="entry name" value="CYCLIN"/>
    <property type="match status" value="1"/>
</dbReference>
<dbReference type="Proteomes" id="UP000007110">
    <property type="component" value="Unassembled WGS sequence"/>
</dbReference>
<dbReference type="GO" id="GO:0000082">
    <property type="term" value="P:G1/S transition of mitotic cell cycle"/>
    <property type="evidence" value="ECO:0000318"/>
    <property type="project" value="GO_Central"/>
</dbReference>
<protein>
    <recommendedName>
        <fullName evidence="2">Cyclin-like domain-containing protein</fullName>
    </recommendedName>
</protein>
<evidence type="ECO:0000313" key="3">
    <source>
        <dbReference type="EnsemblMetazoa" id="XP_788820"/>
    </source>
</evidence>
<dbReference type="GO" id="GO:0005737">
    <property type="term" value="C:cytoplasm"/>
    <property type="evidence" value="ECO:0000318"/>
    <property type="project" value="GO_Central"/>
</dbReference>
<dbReference type="OMA" id="CFYIAIK"/>
<dbReference type="OrthoDB" id="769138at2759"/>
<dbReference type="KEGG" id="spu:583834"/>
<evidence type="ECO:0000259" key="2">
    <source>
        <dbReference type="SMART" id="SM00385"/>
    </source>
</evidence>
<keyword evidence="4" id="KW-1185">Reference proteome</keyword>
<proteinExistence type="inferred from homology"/>
<evidence type="ECO:0000256" key="1">
    <source>
        <dbReference type="RuleBase" id="RU000383"/>
    </source>
</evidence>
<feature type="domain" description="Cyclin-like" evidence="2">
    <location>
        <begin position="55"/>
        <end position="141"/>
    </location>
</feature>
<dbReference type="SUPFAM" id="SSF47954">
    <property type="entry name" value="Cyclin-like"/>
    <property type="match status" value="1"/>
</dbReference>
<dbReference type="InterPro" id="IPR039361">
    <property type="entry name" value="Cyclin"/>
</dbReference>
<dbReference type="InterPro" id="IPR036915">
    <property type="entry name" value="Cyclin-like_sf"/>
</dbReference>
<dbReference type="Pfam" id="PF00134">
    <property type="entry name" value="Cyclin_N"/>
    <property type="match status" value="1"/>
</dbReference>
<dbReference type="InterPro" id="IPR006671">
    <property type="entry name" value="Cyclin_N"/>
</dbReference>
<accession>A0A7M7RF55</accession>
<organism evidence="3 4">
    <name type="scientific">Strongylocentrotus purpuratus</name>
    <name type="common">Purple sea urchin</name>
    <dbReference type="NCBI Taxonomy" id="7668"/>
    <lineage>
        <taxon>Eukaryota</taxon>
        <taxon>Metazoa</taxon>
        <taxon>Echinodermata</taxon>
        <taxon>Eleutherozoa</taxon>
        <taxon>Echinozoa</taxon>
        <taxon>Echinoidea</taxon>
        <taxon>Euechinoidea</taxon>
        <taxon>Echinacea</taxon>
        <taxon>Camarodonta</taxon>
        <taxon>Echinidea</taxon>
        <taxon>Strongylocentrotidae</taxon>
        <taxon>Strongylocentrotus</taxon>
    </lineage>
</organism>
<dbReference type="InterPro" id="IPR013763">
    <property type="entry name" value="Cyclin-like_dom"/>
</dbReference>
<dbReference type="Gene3D" id="1.10.472.10">
    <property type="entry name" value="Cyclin-like"/>
    <property type="match status" value="2"/>
</dbReference>
<dbReference type="GeneID" id="583834"/>
<dbReference type="GO" id="GO:0000307">
    <property type="term" value="C:cyclin-dependent protein kinase holoenzyme complex"/>
    <property type="evidence" value="ECO:0000318"/>
    <property type="project" value="GO_Central"/>
</dbReference>
<dbReference type="FunFam" id="1.10.472.10:FF:000006">
    <property type="entry name" value="Cyclin I"/>
    <property type="match status" value="1"/>
</dbReference>
<dbReference type="GO" id="GO:0005634">
    <property type="term" value="C:nucleus"/>
    <property type="evidence" value="ECO:0000318"/>
    <property type="project" value="GO_Central"/>
</dbReference>